<evidence type="ECO:0000313" key="2">
    <source>
        <dbReference type="EMBL" id="MFD2700589.1"/>
    </source>
</evidence>
<feature type="transmembrane region" description="Helical" evidence="1">
    <location>
        <begin position="140"/>
        <end position="162"/>
    </location>
</feature>
<dbReference type="Proteomes" id="UP001597540">
    <property type="component" value="Unassembled WGS sequence"/>
</dbReference>
<feature type="transmembrane region" description="Helical" evidence="1">
    <location>
        <begin position="21"/>
        <end position="42"/>
    </location>
</feature>
<feature type="transmembrane region" description="Helical" evidence="1">
    <location>
        <begin position="207"/>
        <end position="226"/>
    </location>
</feature>
<keyword evidence="1" id="KW-1133">Transmembrane helix</keyword>
<sequence length="238" mass="26594">MNSAQGTFRLLYEDAAWFMGKLLLLYVTLPLTVAWILVGISFDLSETLSTIAAPAYFFFIPFYGIMGFKSLLPIGVSLGSTRTQILRSFYGVGLIAVFVYVLILNVLQGVIWTLYDQGISSVRILHPGILYSSEYQFLPYLWIDLMSSLVLFSGAFFIYSIMYRLGMKWTLIGAMIMGIAGMFLYYSGALDAPFDWISNLNVKVMSGFTVAGIIGLIALFATYPMMRNASLQPKANRE</sequence>
<dbReference type="RefSeq" id="WP_076310756.1">
    <property type="nucleotide sequence ID" value="NZ_JBHUMJ010000002.1"/>
</dbReference>
<evidence type="ECO:0000313" key="3">
    <source>
        <dbReference type="Proteomes" id="UP001597540"/>
    </source>
</evidence>
<comment type="caution">
    <text evidence="2">The sequence shown here is derived from an EMBL/GenBank/DDBJ whole genome shotgun (WGS) entry which is preliminary data.</text>
</comment>
<organism evidence="2 3">
    <name type="scientific">Paenibacillus shunpengii</name>
    <dbReference type="NCBI Taxonomy" id="2054424"/>
    <lineage>
        <taxon>Bacteria</taxon>
        <taxon>Bacillati</taxon>
        <taxon>Bacillota</taxon>
        <taxon>Bacilli</taxon>
        <taxon>Bacillales</taxon>
        <taxon>Paenibacillaceae</taxon>
        <taxon>Paenibacillus</taxon>
    </lineage>
</organism>
<evidence type="ECO:0000256" key="1">
    <source>
        <dbReference type="SAM" id="Phobius"/>
    </source>
</evidence>
<proteinExistence type="predicted"/>
<keyword evidence="1" id="KW-0812">Transmembrane</keyword>
<name>A0ABW5SN01_9BACL</name>
<keyword evidence="1" id="KW-0472">Membrane</keyword>
<dbReference type="EMBL" id="JBHUMJ010000002">
    <property type="protein sequence ID" value="MFD2700589.1"/>
    <property type="molecule type" value="Genomic_DNA"/>
</dbReference>
<accession>A0ABW5SN01</accession>
<gene>
    <name evidence="2" type="ORF">ACFSVM_08905</name>
</gene>
<feature type="transmembrane region" description="Helical" evidence="1">
    <location>
        <begin position="169"/>
        <end position="187"/>
    </location>
</feature>
<reference evidence="3" key="1">
    <citation type="journal article" date="2019" name="Int. J. Syst. Evol. Microbiol.">
        <title>The Global Catalogue of Microorganisms (GCM) 10K type strain sequencing project: providing services to taxonomists for standard genome sequencing and annotation.</title>
        <authorList>
            <consortium name="The Broad Institute Genomics Platform"/>
            <consortium name="The Broad Institute Genome Sequencing Center for Infectious Disease"/>
            <person name="Wu L."/>
            <person name="Ma J."/>
        </authorList>
    </citation>
    <scope>NUCLEOTIDE SEQUENCE [LARGE SCALE GENOMIC DNA]</scope>
    <source>
        <strain evidence="3">KCTC 33849</strain>
    </source>
</reference>
<feature type="transmembrane region" description="Helical" evidence="1">
    <location>
        <begin position="48"/>
        <end position="68"/>
    </location>
</feature>
<feature type="transmembrane region" description="Helical" evidence="1">
    <location>
        <begin position="89"/>
        <end position="115"/>
    </location>
</feature>
<keyword evidence="3" id="KW-1185">Reference proteome</keyword>
<protein>
    <submittedName>
        <fullName evidence="2">Uncharacterized protein</fullName>
    </submittedName>
</protein>